<evidence type="ECO:0000256" key="1">
    <source>
        <dbReference type="SAM" id="MobiDB-lite"/>
    </source>
</evidence>
<name>A0AAW9Q6H1_9CYAN</name>
<proteinExistence type="predicted"/>
<sequence>MPSKKSKPKNFNGMSYREIQRNNSNNRKSLDIEAQRYLKKNGYKNVGWDNVIILYQKIEELSDEVTLEDLFLEADRIGNKYLTAQEIAEANQSLSKVLNEIDEEIDKKFPDTEIEIIDFRKKKTH</sequence>
<dbReference type="AlphaFoldDB" id="A0AAW9Q6H1"/>
<evidence type="ECO:0000313" key="3">
    <source>
        <dbReference type="Proteomes" id="UP001333818"/>
    </source>
</evidence>
<keyword evidence="3" id="KW-1185">Reference proteome</keyword>
<dbReference type="SUPFAM" id="SSF47473">
    <property type="entry name" value="EF-hand"/>
    <property type="match status" value="1"/>
</dbReference>
<organism evidence="2 3">
    <name type="scientific">Tumidithrix elongata BACA0141</name>
    <dbReference type="NCBI Taxonomy" id="2716417"/>
    <lineage>
        <taxon>Bacteria</taxon>
        <taxon>Bacillati</taxon>
        <taxon>Cyanobacteriota</taxon>
        <taxon>Cyanophyceae</taxon>
        <taxon>Pseudanabaenales</taxon>
        <taxon>Pseudanabaenaceae</taxon>
        <taxon>Tumidithrix</taxon>
        <taxon>Tumidithrix elongata</taxon>
    </lineage>
</organism>
<evidence type="ECO:0008006" key="4">
    <source>
        <dbReference type="Google" id="ProtNLM"/>
    </source>
</evidence>
<comment type="caution">
    <text evidence="2">The sequence shown here is derived from an EMBL/GenBank/DDBJ whole genome shotgun (WGS) entry which is preliminary data.</text>
</comment>
<reference evidence="2" key="1">
    <citation type="submission" date="2024-01" db="EMBL/GenBank/DDBJ databases">
        <title>Bank of Algae and Cyanobacteria of the Azores (BACA) strain genomes.</title>
        <authorList>
            <person name="Luz R."/>
            <person name="Cordeiro R."/>
            <person name="Fonseca A."/>
            <person name="Goncalves V."/>
        </authorList>
    </citation>
    <scope>NUCLEOTIDE SEQUENCE</scope>
    <source>
        <strain evidence="2">BACA0141</strain>
    </source>
</reference>
<accession>A0AAW9Q6H1</accession>
<evidence type="ECO:0000313" key="2">
    <source>
        <dbReference type="EMBL" id="MEE3718221.1"/>
    </source>
</evidence>
<dbReference type="RefSeq" id="WP_330484654.1">
    <property type="nucleotide sequence ID" value="NZ_JAZBJZ010000068.1"/>
</dbReference>
<dbReference type="Proteomes" id="UP001333818">
    <property type="component" value="Unassembled WGS sequence"/>
</dbReference>
<dbReference type="EMBL" id="JAZBJZ010000068">
    <property type="protein sequence ID" value="MEE3718221.1"/>
    <property type="molecule type" value="Genomic_DNA"/>
</dbReference>
<protein>
    <recommendedName>
        <fullName evidence="4">EF-hand domain-containing protein</fullName>
    </recommendedName>
</protein>
<feature type="region of interest" description="Disordered" evidence="1">
    <location>
        <begin position="1"/>
        <end position="27"/>
    </location>
</feature>
<dbReference type="InterPro" id="IPR011992">
    <property type="entry name" value="EF-hand-dom_pair"/>
</dbReference>
<gene>
    <name evidence="2" type="ORF">V2H45_15895</name>
</gene>